<evidence type="ECO:0000313" key="1">
    <source>
        <dbReference type="EMBL" id="KIK34591.1"/>
    </source>
</evidence>
<dbReference type="EMBL" id="KN835731">
    <property type="protein sequence ID" value="KIK34591.1"/>
    <property type="molecule type" value="Genomic_DNA"/>
</dbReference>
<accession>A0A0C9ZYP8</accession>
<dbReference type="Proteomes" id="UP000054485">
    <property type="component" value="Unassembled WGS sequence"/>
</dbReference>
<proteinExistence type="predicted"/>
<gene>
    <name evidence="1" type="ORF">CY34DRAFT_635488</name>
</gene>
<protein>
    <submittedName>
        <fullName evidence="1">Uncharacterized protein</fullName>
    </submittedName>
</protein>
<dbReference type="AlphaFoldDB" id="A0A0C9ZYP8"/>
<dbReference type="InParanoid" id="A0A0C9ZYP8"/>
<name>A0A0C9ZYP8_9AGAM</name>
<evidence type="ECO:0000313" key="2">
    <source>
        <dbReference type="Proteomes" id="UP000054485"/>
    </source>
</evidence>
<dbReference type="HOGENOM" id="CLU_2039627_0_0_1"/>
<organism evidence="1 2">
    <name type="scientific">Suillus luteus UH-Slu-Lm8-n1</name>
    <dbReference type="NCBI Taxonomy" id="930992"/>
    <lineage>
        <taxon>Eukaryota</taxon>
        <taxon>Fungi</taxon>
        <taxon>Dikarya</taxon>
        <taxon>Basidiomycota</taxon>
        <taxon>Agaricomycotina</taxon>
        <taxon>Agaricomycetes</taxon>
        <taxon>Agaricomycetidae</taxon>
        <taxon>Boletales</taxon>
        <taxon>Suillineae</taxon>
        <taxon>Suillaceae</taxon>
        <taxon>Suillus</taxon>
    </lineage>
</organism>
<sequence>MVVLTKLSYPPENPLLLHPLTRGCPTPTVDRTETLRGVCLNNVQSSTDHSRKLNCINQFHPNVVSDGFRSDGKDQQMRIGWNRWHKIIRTDKRTRYCAFGSRVICIRLLAVLYCIDTGMKV</sequence>
<reference evidence="2" key="2">
    <citation type="submission" date="2015-01" db="EMBL/GenBank/DDBJ databases">
        <title>Evolutionary Origins and Diversification of the Mycorrhizal Mutualists.</title>
        <authorList>
            <consortium name="DOE Joint Genome Institute"/>
            <consortium name="Mycorrhizal Genomics Consortium"/>
            <person name="Kohler A."/>
            <person name="Kuo A."/>
            <person name="Nagy L.G."/>
            <person name="Floudas D."/>
            <person name="Copeland A."/>
            <person name="Barry K.W."/>
            <person name="Cichocki N."/>
            <person name="Veneault-Fourrey C."/>
            <person name="LaButti K."/>
            <person name="Lindquist E.A."/>
            <person name="Lipzen A."/>
            <person name="Lundell T."/>
            <person name="Morin E."/>
            <person name="Murat C."/>
            <person name="Riley R."/>
            <person name="Ohm R."/>
            <person name="Sun H."/>
            <person name="Tunlid A."/>
            <person name="Henrissat B."/>
            <person name="Grigoriev I.V."/>
            <person name="Hibbett D.S."/>
            <person name="Martin F."/>
        </authorList>
    </citation>
    <scope>NUCLEOTIDE SEQUENCE [LARGE SCALE GENOMIC DNA]</scope>
    <source>
        <strain evidence="2">UH-Slu-Lm8-n1</strain>
    </source>
</reference>
<keyword evidence="2" id="KW-1185">Reference proteome</keyword>
<reference evidence="1 2" key="1">
    <citation type="submission" date="2014-04" db="EMBL/GenBank/DDBJ databases">
        <authorList>
            <consortium name="DOE Joint Genome Institute"/>
            <person name="Kuo A."/>
            <person name="Ruytinx J."/>
            <person name="Rineau F."/>
            <person name="Colpaert J."/>
            <person name="Kohler A."/>
            <person name="Nagy L.G."/>
            <person name="Floudas D."/>
            <person name="Copeland A."/>
            <person name="Barry K.W."/>
            <person name="Cichocki N."/>
            <person name="Veneault-Fourrey C."/>
            <person name="LaButti K."/>
            <person name="Lindquist E.A."/>
            <person name="Lipzen A."/>
            <person name="Lundell T."/>
            <person name="Morin E."/>
            <person name="Murat C."/>
            <person name="Sun H."/>
            <person name="Tunlid A."/>
            <person name="Henrissat B."/>
            <person name="Grigoriev I.V."/>
            <person name="Hibbett D.S."/>
            <person name="Martin F."/>
            <person name="Nordberg H.P."/>
            <person name="Cantor M.N."/>
            <person name="Hua S.X."/>
        </authorList>
    </citation>
    <scope>NUCLEOTIDE SEQUENCE [LARGE SCALE GENOMIC DNA]</scope>
    <source>
        <strain evidence="1 2">UH-Slu-Lm8-n1</strain>
    </source>
</reference>